<dbReference type="GO" id="GO:0071897">
    <property type="term" value="P:DNA biosynthetic process"/>
    <property type="evidence" value="ECO:0007669"/>
    <property type="project" value="UniProtKB-ARBA"/>
</dbReference>
<comment type="caution">
    <text evidence="2">The sequence shown here is derived from an EMBL/GenBank/DDBJ whole genome shotgun (WGS) entry which is preliminary data.</text>
</comment>
<feature type="domain" description="Reverse transcriptase" evidence="1">
    <location>
        <begin position="1"/>
        <end position="211"/>
    </location>
</feature>
<name>A0A4Y2SIX1_ARAVE</name>
<dbReference type="InterPro" id="IPR043502">
    <property type="entry name" value="DNA/RNA_pol_sf"/>
</dbReference>
<dbReference type="Pfam" id="PF00078">
    <property type="entry name" value="RVT_1"/>
    <property type="match status" value="1"/>
</dbReference>
<gene>
    <name evidence="2" type="primary">pol_2857</name>
    <name evidence="2" type="ORF">AVEN_12928_1</name>
</gene>
<evidence type="ECO:0000259" key="1">
    <source>
        <dbReference type="PROSITE" id="PS50878"/>
    </source>
</evidence>
<dbReference type="InterPro" id="IPR043128">
    <property type="entry name" value="Rev_trsase/Diguanyl_cyclase"/>
</dbReference>
<organism evidence="2 3">
    <name type="scientific">Araneus ventricosus</name>
    <name type="common">Orbweaver spider</name>
    <name type="synonym">Epeira ventricosa</name>
    <dbReference type="NCBI Taxonomy" id="182803"/>
    <lineage>
        <taxon>Eukaryota</taxon>
        <taxon>Metazoa</taxon>
        <taxon>Ecdysozoa</taxon>
        <taxon>Arthropoda</taxon>
        <taxon>Chelicerata</taxon>
        <taxon>Arachnida</taxon>
        <taxon>Araneae</taxon>
        <taxon>Araneomorphae</taxon>
        <taxon>Entelegynae</taxon>
        <taxon>Araneoidea</taxon>
        <taxon>Araneidae</taxon>
        <taxon>Araneus</taxon>
    </lineage>
</organism>
<keyword evidence="3" id="KW-1185">Reference proteome</keyword>
<dbReference type="InterPro" id="IPR000477">
    <property type="entry name" value="RT_dom"/>
</dbReference>
<dbReference type="PROSITE" id="PS50878">
    <property type="entry name" value="RT_POL"/>
    <property type="match status" value="1"/>
</dbReference>
<evidence type="ECO:0000313" key="3">
    <source>
        <dbReference type="Proteomes" id="UP000499080"/>
    </source>
</evidence>
<proteinExistence type="predicted"/>
<dbReference type="PANTHER" id="PTHR47027">
    <property type="entry name" value="REVERSE TRANSCRIPTASE DOMAIN-CONTAINING PROTEIN"/>
    <property type="match status" value="1"/>
</dbReference>
<dbReference type="Proteomes" id="UP000499080">
    <property type="component" value="Unassembled WGS sequence"/>
</dbReference>
<dbReference type="EMBL" id="BGPR01022156">
    <property type="protein sequence ID" value="GBN88194.1"/>
    <property type="molecule type" value="Genomic_DNA"/>
</dbReference>
<protein>
    <submittedName>
        <fullName evidence="2">Retrovirus-related Pol polyprotein from type-2 retrotransposable element R2DM</fullName>
    </submittedName>
</protein>
<dbReference type="AlphaFoldDB" id="A0A4Y2SIX1"/>
<evidence type="ECO:0000313" key="2">
    <source>
        <dbReference type="EMBL" id="GBN88194.1"/>
    </source>
</evidence>
<dbReference type="SUPFAM" id="SSF56672">
    <property type="entry name" value="DNA/RNA polymerases"/>
    <property type="match status" value="1"/>
</dbReference>
<dbReference type="PANTHER" id="PTHR47027:SF20">
    <property type="entry name" value="REVERSE TRANSCRIPTASE-LIKE PROTEIN WITH RNA-DIRECTED DNA POLYMERASE DOMAIN"/>
    <property type="match status" value="1"/>
</dbReference>
<dbReference type="Gene3D" id="3.30.70.270">
    <property type="match status" value="1"/>
</dbReference>
<sequence length="499" mass="56726">MDRIAEAIGILDLAIRSCQHEMETLAFSSLDLKKAFDTVKQSAIYISLGNAGVDADFCEYVEFVYSNARTRLQFKGNTSAPILPTKGVRQGDPLSPILFLLVFDYILRAILDYEGFETNECPKLNKIAYADDLIVLSNSPNELRHNFDRMVPVMNNTGLEINMDKSVTCHWKKDGKNKRVLFDRRPFITIKNRQMRAMEASEQFKYLGVMFRTTGRLSIKTELMERLKILHKSALKPQLKLFFLVKFIIPGVLHQLTFSKLYAGTLNKLDILIRSTVRAILHLPHDVPRACFHASPRDGGLGIPPLRWVVPVLAKSRGMYYPKLLTYEGIELKSTGQAHTRMRWKLLEAIDGAGLREAGQVPAASSWILDGTALMTGRNYISSAQLRLNTRYSRSRAARGRSTNHQCYRGCPQPETLNHMLQVCYSTHKPRVTRHKIVDYLQRGAEQRGFTVNTEPQFETSVGLLKHDLVLYKPDSTTVLDVQIINDQFSTGPRTYKQD</sequence>
<accession>A0A4Y2SIX1</accession>
<reference evidence="2 3" key="1">
    <citation type="journal article" date="2019" name="Sci. Rep.">
        <title>Orb-weaving spider Araneus ventricosus genome elucidates the spidroin gene catalogue.</title>
        <authorList>
            <person name="Kono N."/>
            <person name="Nakamura H."/>
            <person name="Ohtoshi R."/>
            <person name="Moran D.A.P."/>
            <person name="Shinohara A."/>
            <person name="Yoshida Y."/>
            <person name="Fujiwara M."/>
            <person name="Mori M."/>
            <person name="Tomita M."/>
            <person name="Arakawa K."/>
        </authorList>
    </citation>
    <scope>NUCLEOTIDE SEQUENCE [LARGE SCALE GENOMIC DNA]</scope>
</reference>
<dbReference type="OrthoDB" id="410104at2759"/>